<dbReference type="EMBL" id="GCHU01014698">
    <property type="protein sequence ID" value="JAG86621.1"/>
    <property type="molecule type" value="Transcribed_RNA"/>
</dbReference>
<reference evidence="2" key="1">
    <citation type="submission" date="2015-02" db="EMBL/GenBank/DDBJ databases">
        <title>A transcriptome of Wollemia nobilis - a relic of Gondwana.</title>
        <authorList>
            <person name="Chia J.Y."/>
            <person name="Leong Y.S."/>
            <person name="Abdul Karim S."/>
            <person name="Wan Azmi N."/>
            <person name="Hercus R."/>
            <person name="Croft L."/>
        </authorList>
    </citation>
    <scope>NUCLEOTIDE SEQUENCE</scope>
    <source>
        <strain evidence="2">MaeBrown</strain>
        <tissue evidence="2">Leaf</tissue>
    </source>
</reference>
<evidence type="ECO:0000313" key="2">
    <source>
        <dbReference type="EMBL" id="JAG86621.1"/>
    </source>
</evidence>
<dbReference type="AlphaFoldDB" id="A0A0C9RJC6"/>
<accession>A0A0C9RJC6</accession>
<evidence type="ECO:0000256" key="1">
    <source>
        <dbReference type="SAM" id="MobiDB-lite"/>
    </source>
</evidence>
<name>A0A0C9RJC6_9CONI</name>
<proteinExistence type="predicted"/>
<dbReference type="Pfam" id="PF14009">
    <property type="entry name" value="PADRE"/>
    <property type="match status" value="1"/>
</dbReference>
<organism evidence="2">
    <name type="scientific">Wollemia nobilis</name>
    <dbReference type="NCBI Taxonomy" id="56998"/>
    <lineage>
        <taxon>Eukaryota</taxon>
        <taxon>Viridiplantae</taxon>
        <taxon>Streptophyta</taxon>
        <taxon>Embryophyta</taxon>
        <taxon>Tracheophyta</taxon>
        <taxon>Spermatophyta</taxon>
        <taxon>Pinopsida</taxon>
        <taxon>Pinidae</taxon>
        <taxon>Conifers II</taxon>
        <taxon>Araucariales</taxon>
        <taxon>Araucariaceae</taxon>
        <taxon>Wollemia</taxon>
    </lineage>
</organism>
<protein>
    <submittedName>
        <fullName evidence="2">TSA: Wollemia nobilis Ref_Wollemi_Transcript_14782_1054 transcribed RNA sequence</fullName>
    </submittedName>
</protein>
<dbReference type="PANTHER" id="PTHR33148">
    <property type="entry name" value="PLASTID MOVEMENT IMPAIRED PROTEIN-RELATED"/>
    <property type="match status" value="1"/>
</dbReference>
<dbReference type="PANTHER" id="PTHR33148:SF3">
    <property type="entry name" value="DUF4228 DOMAIN PROTEIN"/>
    <property type="match status" value="1"/>
</dbReference>
<feature type="region of interest" description="Disordered" evidence="1">
    <location>
        <begin position="179"/>
        <end position="199"/>
    </location>
</feature>
<sequence length="217" mass="24050">MGNAIASSKGSGRVRIMKLDGEIMKLKGPVRVEQVVRNYPNHVILHSDAVRHLGIRAKPLEGSTQLNPKHLYFLLEMPKIEDHRAPGRVRSEINMSAKSRLEAMLLERRSSSDISAISSFRPASPSPVDGEDKTVRVKVRLTKAQLAQLATESRNSSETAEKILELFLNKDAQVQESVASAQKLTEKPQLENSAGTCSKPLRNRVRFSPDVQSGEVF</sequence>
<dbReference type="InterPro" id="IPR025322">
    <property type="entry name" value="PADRE_dom"/>
</dbReference>